<dbReference type="PANTHER" id="PTHR11895:SF7">
    <property type="entry name" value="GLUTAMYL-TRNA(GLN) AMIDOTRANSFERASE SUBUNIT A, MITOCHONDRIAL"/>
    <property type="match status" value="1"/>
</dbReference>
<evidence type="ECO:0000259" key="2">
    <source>
        <dbReference type="Pfam" id="PF01425"/>
    </source>
</evidence>
<organism evidence="3 4">
    <name type="scientific">Weissella muntiaci</name>
    <dbReference type="NCBI Taxonomy" id="2508881"/>
    <lineage>
        <taxon>Bacteria</taxon>
        <taxon>Bacillati</taxon>
        <taxon>Bacillota</taxon>
        <taxon>Bacilli</taxon>
        <taxon>Lactobacillales</taxon>
        <taxon>Lactobacillaceae</taxon>
        <taxon>Weissella</taxon>
    </lineage>
</organism>
<dbReference type="PROSITE" id="PS00571">
    <property type="entry name" value="AMIDASES"/>
    <property type="match status" value="1"/>
</dbReference>
<dbReference type="Gene3D" id="3.90.1300.10">
    <property type="entry name" value="Amidase signature (AS) domain"/>
    <property type="match status" value="1"/>
</dbReference>
<dbReference type="SUPFAM" id="SSF75304">
    <property type="entry name" value="Amidase signature (AS) enzymes"/>
    <property type="match status" value="1"/>
</dbReference>
<dbReference type="OrthoDB" id="9811471at2"/>
<evidence type="ECO:0000256" key="1">
    <source>
        <dbReference type="ARBA" id="ARBA00009199"/>
    </source>
</evidence>
<feature type="domain" description="Amidase" evidence="2">
    <location>
        <begin position="23"/>
        <end position="471"/>
    </location>
</feature>
<reference evidence="3 4" key="1">
    <citation type="submission" date="2019-01" db="EMBL/GenBank/DDBJ databases">
        <title>Weissella sp. nov., a novel lactic acid bacterium isolated from animal feces.</title>
        <authorList>
            <person name="Wang L.-T."/>
        </authorList>
    </citation>
    <scope>NUCLEOTIDE SEQUENCE [LARGE SCALE GENOMIC DNA]</scope>
    <source>
        <strain evidence="3 4">8H-2</strain>
    </source>
</reference>
<dbReference type="GO" id="GO:0003824">
    <property type="term" value="F:catalytic activity"/>
    <property type="evidence" value="ECO:0007669"/>
    <property type="project" value="InterPro"/>
</dbReference>
<comment type="caution">
    <text evidence="3">The sequence shown here is derived from an EMBL/GenBank/DDBJ whole genome shotgun (WGS) entry which is preliminary data.</text>
</comment>
<sequence length="491" mass="53367">MVELRDATYWVEEINRGRVSPTELLEMTAEKIERLNPKYNAIVASDLERARQDLKQTKHGLFAGLPLPLKMLGQSHVGLPDTAGSQIFKDNIASNDSAFVTKLMEAGFTPFGQTNTPEFGFKNITDPKLYGPTRNVWNPAYYSGGSSGGAASAVAAGIYPMAAGSDGGGSLRIPASFSGLLGFKVTRGRMPQGPNGFRSWQGASTSGALTVSVRDMARFLAVSQTVQEAAPYQTPLLPKDRLLDIHESRKRLKIAFSLATPIDGIEVSETAKLAVQKTIGYLGEQGHEIVEVAYPMDTRGLIESYYQMNAAETAAMLRPYEQAIGREVAVDEIEPLSFALLNVGRKISAINYIEILNSWDQATAVFEERIFNEFDIFITPTSAQTAPKIADDLVPDTVRDAISNIKALSFAEQTQAISAYFEPSLAITPYPFTANLTGQPVLSVPVFVDQQSGLPQGVQLWGAKNSEITILELAKELENGGQFILPAAYRS</sequence>
<dbReference type="PANTHER" id="PTHR11895">
    <property type="entry name" value="TRANSAMIDASE"/>
    <property type="match status" value="1"/>
</dbReference>
<gene>
    <name evidence="3" type="ORF">ESZ50_10380</name>
</gene>
<protein>
    <submittedName>
        <fullName evidence="3">Amidase</fullName>
    </submittedName>
</protein>
<comment type="similarity">
    <text evidence="1">Belongs to the amidase family.</text>
</comment>
<evidence type="ECO:0000313" key="3">
    <source>
        <dbReference type="EMBL" id="TYC47911.1"/>
    </source>
</evidence>
<keyword evidence="4" id="KW-1185">Reference proteome</keyword>
<dbReference type="InterPro" id="IPR023631">
    <property type="entry name" value="Amidase_dom"/>
</dbReference>
<dbReference type="InterPro" id="IPR036928">
    <property type="entry name" value="AS_sf"/>
</dbReference>
<proteinExistence type="inferred from homology"/>
<dbReference type="RefSeq" id="WP_148623722.1">
    <property type="nucleotide sequence ID" value="NZ_SDGZ01000026.1"/>
</dbReference>
<dbReference type="EMBL" id="SDGZ01000026">
    <property type="protein sequence ID" value="TYC47911.1"/>
    <property type="molecule type" value="Genomic_DNA"/>
</dbReference>
<evidence type="ECO:0000313" key="4">
    <source>
        <dbReference type="Proteomes" id="UP000371977"/>
    </source>
</evidence>
<name>A0A6C2C1J2_9LACO</name>
<accession>A0A6C2C1J2</accession>
<dbReference type="Pfam" id="PF01425">
    <property type="entry name" value="Amidase"/>
    <property type="match status" value="1"/>
</dbReference>
<dbReference type="InterPro" id="IPR020556">
    <property type="entry name" value="Amidase_CS"/>
</dbReference>
<dbReference type="Proteomes" id="UP000371977">
    <property type="component" value="Unassembled WGS sequence"/>
</dbReference>
<dbReference type="InterPro" id="IPR000120">
    <property type="entry name" value="Amidase"/>
</dbReference>
<dbReference type="AlphaFoldDB" id="A0A6C2C1J2"/>